<protein>
    <submittedName>
        <fullName evidence="2">Thiol-disulfide isomerase/thioredoxin</fullName>
    </submittedName>
</protein>
<dbReference type="InterPro" id="IPR036249">
    <property type="entry name" value="Thioredoxin-like_sf"/>
</dbReference>
<evidence type="ECO:0000313" key="2">
    <source>
        <dbReference type="EMBL" id="MBA8929708.1"/>
    </source>
</evidence>
<dbReference type="InterPro" id="IPR013766">
    <property type="entry name" value="Thioredoxin_domain"/>
</dbReference>
<keyword evidence="2" id="KW-0413">Isomerase</keyword>
<dbReference type="RefSeq" id="WP_025361656.1">
    <property type="nucleotide sequence ID" value="NZ_BAAABQ010000089.1"/>
</dbReference>
<comment type="caution">
    <text evidence="2">The sequence shown here is derived from an EMBL/GenBank/DDBJ whole genome shotgun (WGS) entry which is preliminary data.</text>
</comment>
<keyword evidence="3" id="KW-1185">Reference proteome</keyword>
<dbReference type="Proteomes" id="UP000517916">
    <property type="component" value="Unassembled WGS sequence"/>
</dbReference>
<dbReference type="CDD" id="cd02947">
    <property type="entry name" value="TRX_family"/>
    <property type="match status" value="1"/>
</dbReference>
<gene>
    <name evidence="2" type="ORF">BC739_006926</name>
</gene>
<dbReference type="GO" id="GO:0016853">
    <property type="term" value="F:isomerase activity"/>
    <property type="evidence" value="ECO:0007669"/>
    <property type="project" value="UniProtKB-KW"/>
</dbReference>
<dbReference type="Gene3D" id="3.40.30.10">
    <property type="entry name" value="Glutaredoxin"/>
    <property type="match status" value="1"/>
</dbReference>
<dbReference type="Pfam" id="PF00085">
    <property type="entry name" value="Thioredoxin"/>
    <property type="match status" value="1"/>
</dbReference>
<accession>A0ABR6BSC9</accession>
<dbReference type="SUPFAM" id="SSF52833">
    <property type="entry name" value="Thioredoxin-like"/>
    <property type="match status" value="1"/>
</dbReference>
<evidence type="ECO:0000259" key="1">
    <source>
        <dbReference type="Pfam" id="PF00085"/>
    </source>
</evidence>
<reference evidence="2 3" key="1">
    <citation type="submission" date="2020-08" db="EMBL/GenBank/DDBJ databases">
        <title>Genomic Encyclopedia of Archaeal and Bacterial Type Strains, Phase II (KMG-II): from individual species to whole genera.</title>
        <authorList>
            <person name="Goeker M."/>
        </authorList>
    </citation>
    <scope>NUCLEOTIDE SEQUENCE [LARGE SCALE GENOMIC DNA]</scope>
    <source>
        <strain evidence="2 3">DSM 43850</strain>
    </source>
</reference>
<dbReference type="EMBL" id="JACJID010000005">
    <property type="protein sequence ID" value="MBA8929708.1"/>
    <property type="molecule type" value="Genomic_DNA"/>
</dbReference>
<name>A0ABR6BSC9_9PSEU</name>
<evidence type="ECO:0000313" key="3">
    <source>
        <dbReference type="Proteomes" id="UP000517916"/>
    </source>
</evidence>
<organism evidence="2 3">
    <name type="scientific">Kutzneria viridogrisea</name>
    <dbReference type="NCBI Taxonomy" id="47990"/>
    <lineage>
        <taxon>Bacteria</taxon>
        <taxon>Bacillati</taxon>
        <taxon>Actinomycetota</taxon>
        <taxon>Actinomycetes</taxon>
        <taxon>Pseudonocardiales</taxon>
        <taxon>Pseudonocardiaceae</taxon>
        <taxon>Kutzneria</taxon>
    </lineage>
</organism>
<proteinExistence type="predicted"/>
<sequence>MTGVWVLVGVLAVSVVLGFALRAREGRVRTGTALAALPAQVRELIDPGSAVTLVQLSTTFCAPCRHTRVLLADLAERTEGLRHRELDLTDLPEVAAQLKVLRTPTTLALGADGAELLRVGGVPKREVLAEALRPHLPA</sequence>
<feature type="domain" description="Thioredoxin" evidence="1">
    <location>
        <begin position="48"/>
        <end position="132"/>
    </location>
</feature>